<dbReference type="AlphaFoldDB" id="A0A8S1PLA8"/>
<name>A0A8S1PLA8_9CILI</name>
<dbReference type="SMART" id="SM00367">
    <property type="entry name" value="LRR_CC"/>
    <property type="match status" value="5"/>
</dbReference>
<dbReference type="Proteomes" id="UP000692954">
    <property type="component" value="Unassembled WGS sequence"/>
</dbReference>
<dbReference type="InterPro" id="IPR006553">
    <property type="entry name" value="Leu-rich_rpt_Cys-con_subtyp"/>
</dbReference>
<dbReference type="PANTHER" id="PTHR13318:SF95">
    <property type="entry name" value="F-BOX PROTEIN YLR352W"/>
    <property type="match status" value="1"/>
</dbReference>
<accession>A0A8S1PLA8</accession>
<dbReference type="EMBL" id="CAJJDN010000080">
    <property type="protein sequence ID" value="CAD8103706.1"/>
    <property type="molecule type" value="Genomic_DNA"/>
</dbReference>
<dbReference type="PROSITE" id="PS51450">
    <property type="entry name" value="LRR"/>
    <property type="match status" value="1"/>
</dbReference>
<evidence type="ECO:0000313" key="1">
    <source>
        <dbReference type="EMBL" id="CAD8103706.1"/>
    </source>
</evidence>
<dbReference type="InterPro" id="IPR001611">
    <property type="entry name" value="Leu-rich_rpt"/>
</dbReference>
<sequence>MEQQTNQLSWKAQQNPKELDLSYCVFLQDNEFITYLKSPQAQQMQSLNLSHTLLSDASLLQLSFLNAKSLKFLNLSYCVNFTEGAIVNLLNSDTIVNIEVLDLSGNQLSDVCLKFVLQPNKMKSLAQIILNDIKKGQQGFSYKLFEILSQTNLNKSLLNLSIGNSFVQPDQLQMTKAQTIMNTFFNRLMKEDHTFFYQLSLKSTQIQTLTLYKCELLTNKFIKMLCRNVVFMSSIKILNIGHCKLLTDKICYYLSEAGASVQRLVDLELLGLNITYDGLDKIMKSKSLKLAHLGLAMCDDIQHDAIKSLMDSKFGKTLTSLEVSGSYSSKSQIVGMFSQEQIIWKDFNLKTLYIELFLDQGCYYQHVGKQQLQFQKSQQLHFKLSQLDPYYKSFFETHMYSIIDQIIFIKKIKVVLKVQYTDEDLIAQYLTNFIEQNNLLDQLLTNDNQLFVNNLCILSYVLQSITKASAKICDVEEKNSQENQISIIQINYLDPIEKEKINVSQIRNLVLIKQDMLRDKDLALVGKYSETIFSQLSYIQIKGCKQITIKGLKLLGDKLNHQLQFLDVRKTQIKLNDHSQILTDFINLTSFNNNKIQLDFNQKNTKEDLISWLNLLFRLLSLKKLSIKNTNKQSIFNMFLMRFVAQMVKNNHLSMKKLYLQCFLNIADFQLYQEESLTELCESLQLSFNIKTFYLEISGLIKHQFIIDVFNTLINTQITNLNLQLENCNIIDEIYINKQTNAHYFKTLEFSTLNLTQLDIILYNTLQLENLTAVFSLNENKFDSLIYLFQNNQLVNLKVELQQAKIEQFLEILSVINTENLKTVDFMINNIQINENVLQKLLEFLLKSKKLIEFTISMIGCGCTKQMMDKYFKSNMQVFKIPQLKFYY</sequence>
<protein>
    <submittedName>
        <fullName evidence="1">Uncharacterized protein</fullName>
    </submittedName>
</protein>
<reference evidence="1" key="1">
    <citation type="submission" date="2021-01" db="EMBL/GenBank/DDBJ databases">
        <authorList>
            <consortium name="Genoscope - CEA"/>
            <person name="William W."/>
        </authorList>
    </citation>
    <scope>NUCLEOTIDE SEQUENCE</scope>
</reference>
<comment type="caution">
    <text evidence="1">The sequence shown here is derived from an EMBL/GenBank/DDBJ whole genome shotgun (WGS) entry which is preliminary data.</text>
</comment>
<dbReference type="GO" id="GO:0031146">
    <property type="term" value="P:SCF-dependent proteasomal ubiquitin-dependent protein catabolic process"/>
    <property type="evidence" value="ECO:0007669"/>
    <property type="project" value="TreeGrafter"/>
</dbReference>
<keyword evidence="2" id="KW-1185">Reference proteome</keyword>
<organism evidence="1 2">
    <name type="scientific">Paramecium sonneborni</name>
    <dbReference type="NCBI Taxonomy" id="65129"/>
    <lineage>
        <taxon>Eukaryota</taxon>
        <taxon>Sar</taxon>
        <taxon>Alveolata</taxon>
        <taxon>Ciliophora</taxon>
        <taxon>Intramacronucleata</taxon>
        <taxon>Oligohymenophorea</taxon>
        <taxon>Peniculida</taxon>
        <taxon>Parameciidae</taxon>
        <taxon>Paramecium</taxon>
    </lineage>
</organism>
<evidence type="ECO:0000313" key="2">
    <source>
        <dbReference type="Proteomes" id="UP000692954"/>
    </source>
</evidence>
<dbReference type="PANTHER" id="PTHR13318">
    <property type="entry name" value="PARTNER OF PAIRED, ISOFORM B-RELATED"/>
    <property type="match status" value="1"/>
</dbReference>
<proteinExistence type="predicted"/>
<dbReference type="GO" id="GO:0019005">
    <property type="term" value="C:SCF ubiquitin ligase complex"/>
    <property type="evidence" value="ECO:0007669"/>
    <property type="project" value="TreeGrafter"/>
</dbReference>
<dbReference type="OrthoDB" id="305787at2759"/>
<gene>
    <name evidence="1" type="ORF">PSON_ATCC_30995.1.T0800229</name>
</gene>